<dbReference type="Proteomes" id="UP000198287">
    <property type="component" value="Unassembled WGS sequence"/>
</dbReference>
<organism evidence="1 2">
    <name type="scientific">Folsomia candida</name>
    <name type="common">Springtail</name>
    <dbReference type="NCBI Taxonomy" id="158441"/>
    <lineage>
        <taxon>Eukaryota</taxon>
        <taxon>Metazoa</taxon>
        <taxon>Ecdysozoa</taxon>
        <taxon>Arthropoda</taxon>
        <taxon>Hexapoda</taxon>
        <taxon>Collembola</taxon>
        <taxon>Entomobryomorpha</taxon>
        <taxon>Isotomoidea</taxon>
        <taxon>Isotomidae</taxon>
        <taxon>Proisotominae</taxon>
        <taxon>Folsomia</taxon>
    </lineage>
</organism>
<sequence length="121" mass="12724">MLASVLLVQDCSGVQQCFAPTACDTNLASCTIGLDCLGSLFTMCDFGDLQPNGACQTFPGTTTPYCECNSCIGLVNELFYSCSCNNAPSGLVCPTDTTFVSCRSFVTGQVQYSCCKSPDVC</sequence>
<evidence type="ECO:0000313" key="2">
    <source>
        <dbReference type="Proteomes" id="UP000198287"/>
    </source>
</evidence>
<accession>A0A226EPY9</accession>
<dbReference type="AlphaFoldDB" id="A0A226EPY9"/>
<comment type="caution">
    <text evidence="1">The sequence shown here is derived from an EMBL/GenBank/DDBJ whole genome shotgun (WGS) entry which is preliminary data.</text>
</comment>
<protein>
    <submittedName>
        <fullName evidence="1">Uncharacterized protein</fullName>
    </submittedName>
</protein>
<dbReference type="EMBL" id="LNIX01000002">
    <property type="protein sequence ID" value="OXA59217.1"/>
    <property type="molecule type" value="Genomic_DNA"/>
</dbReference>
<reference evidence="1 2" key="1">
    <citation type="submission" date="2015-12" db="EMBL/GenBank/DDBJ databases">
        <title>The genome of Folsomia candida.</title>
        <authorList>
            <person name="Faddeeva A."/>
            <person name="Derks M.F."/>
            <person name="Anvar Y."/>
            <person name="Smit S."/>
            <person name="Van Straalen N."/>
            <person name="Roelofs D."/>
        </authorList>
    </citation>
    <scope>NUCLEOTIDE SEQUENCE [LARGE SCALE GENOMIC DNA]</scope>
    <source>
        <strain evidence="1 2">VU population</strain>
        <tissue evidence="1">Whole body</tissue>
    </source>
</reference>
<keyword evidence="2" id="KW-1185">Reference proteome</keyword>
<proteinExistence type="predicted"/>
<gene>
    <name evidence="1" type="ORF">Fcan01_05114</name>
</gene>
<evidence type="ECO:0000313" key="1">
    <source>
        <dbReference type="EMBL" id="OXA59217.1"/>
    </source>
</evidence>
<name>A0A226EPY9_FOLCA</name>